<evidence type="ECO:0000313" key="4">
    <source>
        <dbReference type="Proteomes" id="UP000243459"/>
    </source>
</evidence>
<feature type="transmembrane region" description="Helical" evidence="2">
    <location>
        <begin position="70"/>
        <end position="93"/>
    </location>
</feature>
<accession>A0A5P1F7X2</accession>
<feature type="compositionally biased region" description="Basic and acidic residues" evidence="1">
    <location>
        <begin position="102"/>
        <end position="120"/>
    </location>
</feature>
<feature type="compositionally biased region" description="Gly residues" evidence="1">
    <location>
        <begin position="1"/>
        <end position="14"/>
    </location>
</feature>
<feature type="region of interest" description="Disordered" evidence="1">
    <location>
        <begin position="102"/>
        <end position="128"/>
    </location>
</feature>
<name>A0A5P1F7X2_ASPOF</name>
<dbReference type="Gramene" id="ONK72751">
    <property type="protein sequence ID" value="ONK72751"/>
    <property type="gene ID" value="A4U43_C04F22790"/>
</dbReference>
<dbReference type="Proteomes" id="UP000243459">
    <property type="component" value="Chromosome 4"/>
</dbReference>
<feature type="region of interest" description="Disordered" evidence="1">
    <location>
        <begin position="1"/>
        <end position="31"/>
    </location>
</feature>
<organism evidence="3 4">
    <name type="scientific">Asparagus officinalis</name>
    <name type="common">Garden asparagus</name>
    <dbReference type="NCBI Taxonomy" id="4686"/>
    <lineage>
        <taxon>Eukaryota</taxon>
        <taxon>Viridiplantae</taxon>
        <taxon>Streptophyta</taxon>
        <taxon>Embryophyta</taxon>
        <taxon>Tracheophyta</taxon>
        <taxon>Spermatophyta</taxon>
        <taxon>Magnoliopsida</taxon>
        <taxon>Liliopsida</taxon>
        <taxon>Asparagales</taxon>
        <taxon>Asparagaceae</taxon>
        <taxon>Asparagoideae</taxon>
        <taxon>Asparagus</taxon>
    </lineage>
</organism>
<proteinExistence type="predicted"/>
<keyword evidence="2" id="KW-0812">Transmembrane</keyword>
<keyword evidence="4" id="KW-1185">Reference proteome</keyword>
<evidence type="ECO:0000313" key="3">
    <source>
        <dbReference type="EMBL" id="ONK72751.1"/>
    </source>
</evidence>
<keyword evidence="2" id="KW-0472">Membrane</keyword>
<dbReference type="AlphaFoldDB" id="A0A5P1F7X2"/>
<sequence>MLRGYGAGVGGSSTDGGQKLSDEDAARVDGEGRRTGINEVLIMSVKALQIVAARGASVDGVGRVAIRGKLAFMLMVGLAFGCWGWGFEVWVLLGFDTSVGEVDGRKEEESESIKESKQEDMAENSWAA</sequence>
<reference evidence="4" key="1">
    <citation type="journal article" date="2017" name="Nat. Commun.">
        <title>The asparagus genome sheds light on the origin and evolution of a young Y chromosome.</title>
        <authorList>
            <person name="Harkess A."/>
            <person name="Zhou J."/>
            <person name="Xu C."/>
            <person name="Bowers J.E."/>
            <person name="Van der Hulst R."/>
            <person name="Ayyampalayam S."/>
            <person name="Mercati F."/>
            <person name="Riccardi P."/>
            <person name="McKain M.R."/>
            <person name="Kakrana A."/>
            <person name="Tang H."/>
            <person name="Ray J."/>
            <person name="Groenendijk J."/>
            <person name="Arikit S."/>
            <person name="Mathioni S.M."/>
            <person name="Nakano M."/>
            <person name="Shan H."/>
            <person name="Telgmann-Rauber A."/>
            <person name="Kanno A."/>
            <person name="Yue Z."/>
            <person name="Chen H."/>
            <person name="Li W."/>
            <person name="Chen Y."/>
            <person name="Xu X."/>
            <person name="Zhang Y."/>
            <person name="Luo S."/>
            <person name="Chen H."/>
            <person name="Gao J."/>
            <person name="Mao Z."/>
            <person name="Pires J.C."/>
            <person name="Luo M."/>
            <person name="Kudrna D."/>
            <person name="Wing R.A."/>
            <person name="Meyers B.C."/>
            <person name="Yi K."/>
            <person name="Kong H."/>
            <person name="Lavrijsen P."/>
            <person name="Sunseri F."/>
            <person name="Falavigna A."/>
            <person name="Ye Y."/>
            <person name="Leebens-Mack J.H."/>
            <person name="Chen G."/>
        </authorList>
    </citation>
    <scope>NUCLEOTIDE SEQUENCE [LARGE SCALE GENOMIC DNA]</scope>
    <source>
        <strain evidence="4">cv. DH0086</strain>
    </source>
</reference>
<feature type="compositionally biased region" description="Basic and acidic residues" evidence="1">
    <location>
        <begin position="20"/>
        <end position="31"/>
    </location>
</feature>
<evidence type="ECO:0000256" key="2">
    <source>
        <dbReference type="SAM" id="Phobius"/>
    </source>
</evidence>
<gene>
    <name evidence="3" type="ORF">A4U43_C04F22790</name>
</gene>
<keyword evidence="2" id="KW-1133">Transmembrane helix</keyword>
<protein>
    <submittedName>
        <fullName evidence="3">Uncharacterized protein</fullName>
    </submittedName>
</protein>
<dbReference type="EMBL" id="CM007384">
    <property type="protein sequence ID" value="ONK72751.1"/>
    <property type="molecule type" value="Genomic_DNA"/>
</dbReference>
<evidence type="ECO:0000256" key="1">
    <source>
        <dbReference type="SAM" id="MobiDB-lite"/>
    </source>
</evidence>